<dbReference type="InterPro" id="IPR011990">
    <property type="entry name" value="TPR-like_helical_dom_sf"/>
</dbReference>
<feature type="transmembrane region" description="Helical" evidence="3">
    <location>
        <begin position="821"/>
        <end position="842"/>
    </location>
</feature>
<dbReference type="PROSITE" id="PS50850">
    <property type="entry name" value="MFS"/>
    <property type="match status" value="1"/>
</dbReference>
<dbReference type="Pfam" id="PF07690">
    <property type="entry name" value="MFS_1"/>
    <property type="match status" value="2"/>
</dbReference>
<dbReference type="Pfam" id="PF23240">
    <property type="entry name" value="HAT_PRP39_N"/>
    <property type="match status" value="1"/>
</dbReference>
<dbReference type="GO" id="GO:0016020">
    <property type="term" value="C:membrane"/>
    <property type="evidence" value="ECO:0007669"/>
    <property type="project" value="UniProtKB-SubCell"/>
</dbReference>
<accession>A0AAW1LJ99</accession>
<dbReference type="Proteomes" id="UP001458880">
    <property type="component" value="Unassembled WGS sequence"/>
</dbReference>
<feature type="compositionally biased region" description="Basic and acidic residues" evidence="2">
    <location>
        <begin position="620"/>
        <end position="632"/>
    </location>
</feature>
<dbReference type="InterPro" id="IPR050327">
    <property type="entry name" value="Proton-linked_MCT"/>
</dbReference>
<feature type="transmembrane region" description="Helical" evidence="3">
    <location>
        <begin position="243"/>
        <end position="270"/>
    </location>
</feature>
<dbReference type="InterPro" id="IPR036259">
    <property type="entry name" value="MFS_trans_sf"/>
</dbReference>
<feature type="domain" description="Major facilitator superfamily (MFS) profile" evidence="4">
    <location>
        <begin position="721"/>
        <end position="943"/>
    </location>
</feature>
<feature type="transmembrane region" description="Helical" evidence="3">
    <location>
        <begin position="727"/>
        <end position="749"/>
    </location>
</feature>
<dbReference type="InterPro" id="IPR020846">
    <property type="entry name" value="MFS_dom"/>
</dbReference>
<dbReference type="PANTHER" id="PTHR11360">
    <property type="entry name" value="MONOCARBOXYLATE TRANSPORTER"/>
    <property type="match status" value="1"/>
</dbReference>
<feature type="transmembrane region" description="Helical" evidence="3">
    <location>
        <begin position="338"/>
        <end position="364"/>
    </location>
</feature>
<comment type="subcellular location">
    <subcellularLocation>
        <location evidence="1">Membrane</location>
        <topology evidence="1">Multi-pass membrane protein</topology>
    </subcellularLocation>
</comment>
<evidence type="ECO:0000313" key="5">
    <source>
        <dbReference type="EMBL" id="KAK9736504.1"/>
    </source>
</evidence>
<gene>
    <name evidence="5" type="ORF">QE152_g12440</name>
</gene>
<evidence type="ECO:0000256" key="2">
    <source>
        <dbReference type="SAM" id="MobiDB-lite"/>
    </source>
</evidence>
<feature type="transmembrane region" description="Helical" evidence="3">
    <location>
        <begin position="797"/>
        <end position="815"/>
    </location>
</feature>
<feature type="transmembrane region" description="Helical" evidence="3">
    <location>
        <begin position="282"/>
        <end position="305"/>
    </location>
</feature>
<feature type="compositionally biased region" description="Basic and acidic residues" evidence="2">
    <location>
        <begin position="17"/>
        <end position="37"/>
    </location>
</feature>
<sequence length="943" mass="106364">MNYRPLTYNNLQVNRRRLSEDELPAVKKEGTKRKITEGDYDPGSPTSESEVSAKKPFLDPDAEKEKEKTDKPKKLPELDKYWKAVNDDPTDFTGWTYLLQYVDQENDMEAAREAYDAFLSHYPYCYGYWRKYADYEKRKGNKKKCEERERKYYKAKRLPVATTHCFGYSSESQRWTLTTTLDFRERDPCVTVQLVHISKKFLPVLLQLIKFVDVSDESNTSSRESLKDDSDVSTKPKLPDGGWGWMVVFSSLVISMIADGISFSFGLLYIEFLYEFEETKSATSWIGSLFMAVPLLTGPIMSALVDRYGCRLMTIVGGLISGLGFILCYFAKTILVCYLTFGVIAGLGLGLCYVTAVVSIAFWFDKKRNLAIGLGACGTGIGTFVYAPMTQYFIEQYGWRGCVLLLAGTFLNMCVCGCLMRDPDWMIEESKLSKSSKKSSTSSTSVSGKSFAEDFPTIEELKDLLQSGGKDNDYLLQTLATSMNSMENAKSKNIHRSDISLPTFVKQNEKVPLEVLRQLSANTKLYNVILENYPSLLSCRSTSDNRLNKLHNINEVDPTRVPVTVSMKIKKNEKKEEESAANNTSMKIKKNENKEEEPAANKRPKKLVHQQSLPATQHESAVHPERKTSLDHGTLRALQRSDSVGWLLKQLGTNTHNNFKNIKLHRNSVMYRGAMLNIQKYHLRASSCPDIYRNSMITLDQSDKDKWYTEALNIIKGMVDFTMFTELHFLFMSFSTILLFTWFIVPYFYLAKLMTTYDYTESEASVVISMIGITNAIGMVVLGWAGDQPWTNVSKTYGVCLILCGLCTGGMYMFVTYYYLLVISCLLFGLFFASTFSFTPMILADLVPLDRFTVGYGLILLCQGIGNLLGPPIAGLLLTSVLIVDLGLYLVCKNPKALNANHTGDESTSSAPDPDFPGVASFRRTFRSSEMTTQASFFLGVIL</sequence>
<keyword evidence="6" id="KW-1185">Reference proteome</keyword>
<evidence type="ECO:0000313" key="6">
    <source>
        <dbReference type="Proteomes" id="UP001458880"/>
    </source>
</evidence>
<keyword evidence="3" id="KW-0812">Transmembrane</keyword>
<evidence type="ECO:0000256" key="1">
    <source>
        <dbReference type="ARBA" id="ARBA00004141"/>
    </source>
</evidence>
<name>A0AAW1LJ99_POPJA</name>
<proteinExistence type="predicted"/>
<feature type="compositionally biased region" description="Basic and acidic residues" evidence="2">
    <location>
        <begin position="589"/>
        <end position="600"/>
    </location>
</feature>
<feature type="transmembrane region" description="Helical" evidence="3">
    <location>
        <begin position="312"/>
        <end position="332"/>
    </location>
</feature>
<dbReference type="InterPro" id="IPR011701">
    <property type="entry name" value="MFS"/>
</dbReference>
<dbReference type="SMART" id="SM00386">
    <property type="entry name" value="HAT"/>
    <property type="match status" value="1"/>
</dbReference>
<dbReference type="EMBL" id="JASPKY010000113">
    <property type="protein sequence ID" value="KAK9736504.1"/>
    <property type="molecule type" value="Genomic_DNA"/>
</dbReference>
<feature type="transmembrane region" description="Helical" evidence="3">
    <location>
        <begin position="764"/>
        <end position="785"/>
    </location>
</feature>
<evidence type="ECO:0000256" key="3">
    <source>
        <dbReference type="SAM" id="Phobius"/>
    </source>
</evidence>
<dbReference type="CDD" id="cd17352">
    <property type="entry name" value="MFS_MCT_SLC16"/>
    <property type="match status" value="1"/>
</dbReference>
<dbReference type="InterPro" id="IPR003107">
    <property type="entry name" value="HAT"/>
</dbReference>
<feature type="region of interest" description="Disordered" evidence="2">
    <location>
        <begin position="15"/>
        <end position="72"/>
    </location>
</feature>
<feature type="compositionally biased region" description="Basic and acidic residues" evidence="2">
    <location>
        <begin position="51"/>
        <end position="72"/>
    </location>
</feature>
<dbReference type="Gene3D" id="1.20.1250.20">
    <property type="entry name" value="MFS general substrate transporter like domains"/>
    <property type="match status" value="2"/>
</dbReference>
<reference evidence="5 6" key="1">
    <citation type="journal article" date="2024" name="BMC Genomics">
        <title>De novo assembly and annotation of Popillia japonica's genome with initial clues to its potential as an invasive pest.</title>
        <authorList>
            <person name="Cucini C."/>
            <person name="Boschi S."/>
            <person name="Funari R."/>
            <person name="Cardaioli E."/>
            <person name="Iannotti N."/>
            <person name="Marturano G."/>
            <person name="Paoli F."/>
            <person name="Bruttini M."/>
            <person name="Carapelli A."/>
            <person name="Frati F."/>
            <person name="Nardi F."/>
        </authorList>
    </citation>
    <scope>NUCLEOTIDE SEQUENCE [LARGE SCALE GENOMIC DNA]</scope>
    <source>
        <strain evidence="5">DMR45628</strain>
    </source>
</reference>
<dbReference type="GO" id="GO:0006396">
    <property type="term" value="P:RNA processing"/>
    <property type="evidence" value="ECO:0007669"/>
    <property type="project" value="InterPro"/>
</dbReference>
<keyword evidence="3" id="KW-0472">Membrane</keyword>
<dbReference type="PANTHER" id="PTHR11360:SF111">
    <property type="entry name" value="CHASKI, ISOFORM A"/>
    <property type="match status" value="1"/>
</dbReference>
<protein>
    <submittedName>
        <fullName evidence="5">Major Facilitator Superfamily</fullName>
    </submittedName>
</protein>
<dbReference type="GO" id="GO:0008028">
    <property type="term" value="F:monocarboxylic acid transmembrane transporter activity"/>
    <property type="evidence" value="ECO:0007669"/>
    <property type="project" value="TreeGrafter"/>
</dbReference>
<dbReference type="Gene3D" id="1.25.40.10">
    <property type="entry name" value="Tetratricopeptide repeat domain"/>
    <property type="match status" value="1"/>
</dbReference>
<feature type="compositionally biased region" description="Polar residues" evidence="2">
    <location>
        <begin position="609"/>
        <end position="619"/>
    </location>
</feature>
<dbReference type="SUPFAM" id="SSF103473">
    <property type="entry name" value="MFS general substrate transporter"/>
    <property type="match status" value="1"/>
</dbReference>
<feature type="transmembrane region" description="Helical" evidence="3">
    <location>
        <begin position="371"/>
        <end position="391"/>
    </location>
</feature>
<organism evidence="5 6">
    <name type="scientific">Popillia japonica</name>
    <name type="common">Japanese beetle</name>
    <dbReference type="NCBI Taxonomy" id="7064"/>
    <lineage>
        <taxon>Eukaryota</taxon>
        <taxon>Metazoa</taxon>
        <taxon>Ecdysozoa</taxon>
        <taxon>Arthropoda</taxon>
        <taxon>Hexapoda</taxon>
        <taxon>Insecta</taxon>
        <taxon>Pterygota</taxon>
        <taxon>Neoptera</taxon>
        <taxon>Endopterygota</taxon>
        <taxon>Coleoptera</taxon>
        <taxon>Polyphaga</taxon>
        <taxon>Scarabaeiformia</taxon>
        <taxon>Scarabaeidae</taxon>
        <taxon>Rutelinae</taxon>
        <taxon>Popillia</taxon>
    </lineage>
</organism>
<feature type="transmembrane region" description="Helical" evidence="3">
    <location>
        <begin position="872"/>
        <end position="892"/>
    </location>
</feature>
<evidence type="ECO:0000259" key="4">
    <source>
        <dbReference type="PROSITE" id="PS50850"/>
    </source>
</evidence>
<dbReference type="SUPFAM" id="SSF48452">
    <property type="entry name" value="TPR-like"/>
    <property type="match status" value="1"/>
</dbReference>
<dbReference type="AlphaFoldDB" id="A0AAW1LJ99"/>
<keyword evidence="3" id="KW-1133">Transmembrane helix</keyword>
<feature type="region of interest" description="Disordered" evidence="2">
    <location>
        <begin position="570"/>
        <end position="632"/>
    </location>
</feature>
<comment type="caution">
    <text evidence="5">The sequence shown here is derived from an EMBL/GenBank/DDBJ whole genome shotgun (WGS) entry which is preliminary data.</text>
</comment>